<keyword evidence="1" id="KW-0175">Coiled coil</keyword>
<evidence type="ECO:0000313" key="3">
    <source>
        <dbReference type="EMBL" id="WWD07321.1"/>
    </source>
</evidence>
<evidence type="ECO:0000313" key="4">
    <source>
        <dbReference type="Proteomes" id="UP001358614"/>
    </source>
</evidence>
<proteinExistence type="predicted"/>
<evidence type="ECO:0000256" key="2">
    <source>
        <dbReference type="SAM" id="MobiDB-lite"/>
    </source>
</evidence>
<evidence type="ECO:0000256" key="1">
    <source>
        <dbReference type="SAM" id="Coils"/>
    </source>
</evidence>
<accession>A0AAX4KLL9</accession>
<keyword evidence="4" id="KW-1185">Reference proteome</keyword>
<dbReference type="Proteomes" id="UP001358614">
    <property type="component" value="Chromosome 1"/>
</dbReference>
<reference evidence="3 4" key="1">
    <citation type="submission" date="2024-01" db="EMBL/GenBank/DDBJ databases">
        <title>Comparative genomics of Cryptococcus and Kwoniella reveals pathogenesis evolution and contrasting modes of karyotype evolution via chromosome fusion or intercentromeric recombination.</title>
        <authorList>
            <person name="Coelho M.A."/>
            <person name="David-Palma M."/>
            <person name="Shea T."/>
            <person name="Bowers K."/>
            <person name="McGinley-Smith S."/>
            <person name="Mohammad A.W."/>
            <person name="Gnirke A."/>
            <person name="Yurkov A.M."/>
            <person name="Nowrousian M."/>
            <person name="Sun S."/>
            <person name="Cuomo C.A."/>
            <person name="Heitman J."/>
        </authorList>
    </citation>
    <scope>NUCLEOTIDE SEQUENCE [LARGE SCALE GENOMIC DNA]</scope>
    <source>
        <strain evidence="3 4">PYCC6329</strain>
    </source>
</reference>
<dbReference type="AlphaFoldDB" id="A0AAX4KLL9"/>
<name>A0AAX4KLL9_9TREE</name>
<organism evidence="3 4">
    <name type="scientific">Kwoniella europaea PYCC6329</name>
    <dbReference type="NCBI Taxonomy" id="1423913"/>
    <lineage>
        <taxon>Eukaryota</taxon>
        <taxon>Fungi</taxon>
        <taxon>Dikarya</taxon>
        <taxon>Basidiomycota</taxon>
        <taxon>Agaricomycotina</taxon>
        <taxon>Tremellomycetes</taxon>
        <taxon>Tremellales</taxon>
        <taxon>Cryptococcaceae</taxon>
        <taxon>Kwoniella</taxon>
    </lineage>
</organism>
<dbReference type="GeneID" id="91104220"/>
<feature type="region of interest" description="Disordered" evidence="2">
    <location>
        <begin position="124"/>
        <end position="145"/>
    </location>
</feature>
<feature type="coiled-coil region" evidence="1">
    <location>
        <begin position="237"/>
        <end position="264"/>
    </location>
</feature>
<feature type="compositionally biased region" description="Polar residues" evidence="2">
    <location>
        <begin position="129"/>
        <end position="145"/>
    </location>
</feature>
<dbReference type="KEGG" id="ker:91104220"/>
<dbReference type="RefSeq" id="XP_066085288.1">
    <property type="nucleotide sequence ID" value="XM_066229191.1"/>
</dbReference>
<sequence>MTTRSIGNNDEEYNVTPVLIHPEGEPKRIVTHFTPTYKERGSESPYQPVTHDLFPIFNFDSGAKQISEEEDLPVKSAKLLKGKDLFTENFVKETSKYVQSYREAKGTCDNLRTELERELTALRRDQAKRGSSSIRQSGNLETHDSATGMQQDLYDREAALDAKMNSWYRAKAGLEMIAQGFSSAVESNWDSIRSREIRSETQLIDHISSLANEGSPADLAIRNEWGRYIKASADFTRADAKVRLNQLEDEMNEYSTVVGEQQKRTMLERLGQSQGRSRLARDSKNGARDEFLKGFHSRYGWDVEVPDSGSKWNALWSRHQEKLIGKTKVRYEFGTSDGTVTRPAGRIVAEYILGDEDEQQWRPIAHPNVPSFSELTKQDCDTDRPHGKRFNVRNFLSRGESEGRPTHDFLEEMSRKALSLDTAMTQISEARNALKDDEQGLAELKRVETACREIKNTLPEAITSNMQALYDREVSQWNKSFRDSEMIAQRVIPYQGELISRWMDRVQTSLWHHDCLERARLTSLTAHLRADTEESSAAPDLQDKLKEELNKLNWGNQRFVTDFDETFGPETRIPITGEEWQRLCTKFSAASGGAETVFDANQPRDYSSYTRRNTASGPYSLKDSAKSRTNIWFSGEKPDLVTLDHDATNELATIDE</sequence>
<protein>
    <submittedName>
        <fullName evidence="3">Uncharacterized protein</fullName>
    </submittedName>
</protein>
<gene>
    <name evidence="3" type="ORF">V865_005419</name>
</gene>
<dbReference type="EMBL" id="CP144089">
    <property type="protein sequence ID" value="WWD07321.1"/>
    <property type="molecule type" value="Genomic_DNA"/>
</dbReference>